<dbReference type="InterPro" id="IPR004843">
    <property type="entry name" value="Calcineurin-like_PHP"/>
</dbReference>
<protein>
    <submittedName>
        <fullName evidence="2">DNA ligase-associated metallophosphoesterase</fullName>
    </submittedName>
</protein>
<dbReference type="InterPro" id="IPR024173">
    <property type="entry name" value="Pesterase_MJ0037-like"/>
</dbReference>
<dbReference type="Proteomes" id="UP001229244">
    <property type="component" value="Unassembled WGS sequence"/>
</dbReference>
<dbReference type="InterPro" id="IPR026336">
    <property type="entry name" value="PdeM-like"/>
</dbReference>
<dbReference type="InterPro" id="IPR029052">
    <property type="entry name" value="Metallo-depent_PP-like"/>
</dbReference>
<keyword evidence="3" id="KW-1185">Reference proteome</keyword>
<keyword evidence="2" id="KW-0436">Ligase</keyword>
<dbReference type="Pfam" id="PF00149">
    <property type="entry name" value="Metallophos"/>
    <property type="match status" value="1"/>
</dbReference>
<dbReference type="RefSeq" id="WP_306886674.1">
    <property type="nucleotide sequence ID" value="NZ_JAUSUL010000003.1"/>
</dbReference>
<dbReference type="PANTHER" id="PTHR39323:SF1">
    <property type="entry name" value="BLR1149 PROTEIN"/>
    <property type="match status" value="1"/>
</dbReference>
<dbReference type="EMBL" id="JAUSUL010000003">
    <property type="protein sequence ID" value="MDQ0316798.1"/>
    <property type="molecule type" value="Genomic_DNA"/>
</dbReference>
<dbReference type="Gene3D" id="3.60.21.10">
    <property type="match status" value="1"/>
</dbReference>
<organism evidence="2 3">
    <name type="scientific">Amorphus orientalis</name>
    <dbReference type="NCBI Taxonomy" id="649198"/>
    <lineage>
        <taxon>Bacteria</taxon>
        <taxon>Pseudomonadati</taxon>
        <taxon>Pseudomonadota</taxon>
        <taxon>Alphaproteobacteria</taxon>
        <taxon>Hyphomicrobiales</taxon>
        <taxon>Amorphaceae</taxon>
        <taxon>Amorphus</taxon>
    </lineage>
</organism>
<feature type="domain" description="Calcineurin-like phosphoesterase" evidence="1">
    <location>
        <begin position="39"/>
        <end position="133"/>
    </location>
</feature>
<dbReference type="GO" id="GO:0016874">
    <property type="term" value="F:ligase activity"/>
    <property type="evidence" value="ECO:0007669"/>
    <property type="project" value="UniProtKB-KW"/>
</dbReference>
<comment type="caution">
    <text evidence="2">The sequence shown here is derived from an EMBL/GenBank/DDBJ whole genome shotgun (WGS) entry which is preliminary data.</text>
</comment>
<proteinExistence type="predicted"/>
<evidence type="ECO:0000313" key="2">
    <source>
        <dbReference type="EMBL" id="MDQ0316798.1"/>
    </source>
</evidence>
<dbReference type="GO" id="GO:0016787">
    <property type="term" value="F:hydrolase activity"/>
    <property type="evidence" value="ECO:0007669"/>
    <property type="project" value="InterPro"/>
</dbReference>
<accession>A0AAE4ATZ3</accession>
<dbReference type="NCBIfam" id="TIGR04123">
    <property type="entry name" value="P_estr_lig_assc"/>
    <property type="match status" value="1"/>
</dbReference>
<name>A0AAE4ATZ3_9HYPH</name>
<evidence type="ECO:0000259" key="1">
    <source>
        <dbReference type="Pfam" id="PF00149"/>
    </source>
</evidence>
<dbReference type="PANTHER" id="PTHR39323">
    <property type="entry name" value="BLR1149 PROTEIN"/>
    <property type="match status" value="1"/>
</dbReference>
<reference evidence="2" key="1">
    <citation type="submission" date="2023-07" db="EMBL/GenBank/DDBJ databases">
        <title>Genomic Encyclopedia of Type Strains, Phase IV (KMG-IV): sequencing the most valuable type-strain genomes for metagenomic binning, comparative biology and taxonomic classification.</title>
        <authorList>
            <person name="Goeker M."/>
        </authorList>
    </citation>
    <scope>NUCLEOTIDE SEQUENCE</scope>
    <source>
        <strain evidence="2">DSM 21202</strain>
    </source>
</reference>
<evidence type="ECO:0000313" key="3">
    <source>
        <dbReference type="Proteomes" id="UP001229244"/>
    </source>
</evidence>
<dbReference type="AlphaFoldDB" id="A0AAE4ATZ3"/>
<sequence>MTAAAPLTTVRTHRLVEIGGMAAVLDPSGAAYWPDQDTLVVADLHLEKASSFARRRTFLPPYDSDITLARLARVIADYAPARVIALGDSFHDRSAGERLPASAQEVLAGLIEGREWVWVTGNHDPAPPTDWGGTVTPEIEIGGVVFRHEPEADPATNEIAGHLHPVARVTGRGRSVRCRCFVGCGRRAVMPAFGALTGGLDIRSAPFDRLWPSRREVRTFAIGRDQVYALGRAPA</sequence>
<dbReference type="PIRSF" id="PIRSF000887">
    <property type="entry name" value="Pesterase_MJ0037"/>
    <property type="match status" value="1"/>
</dbReference>
<dbReference type="SUPFAM" id="SSF56300">
    <property type="entry name" value="Metallo-dependent phosphatases"/>
    <property type="match status" value="1"/>
</dbReference>
<gene>
    <name evidence="2" type="ORF">J2S73_003274</name>
</gene>